<reference evidence="4" key="1">
    <citation type="submission" date="2016-03" db="EMBL/GenBank/DDBJ databases">
        <title>Complete genome sequence of Solimmundus cernigliae, representing a novel lineage of polycyclic aromatic hydrocarbon degraders within the Gammaproteobacteria.</title>
        <authorList>
            <person name="Singleton D.R."/>
            <person name="Dickey A.N."/>
            <person name="Scholl E.H."/>
            <person name="Wright F.A."/>
            <person name="Aitken M.D."/>
        </authorList>
    </citation>
    <scope>NUCLEOTIDE SEQUENCE [LARGE SCALE GENOMIC DNA]</scope>
    <source>
        <strain evidence="4">TR3.2</strain>
    </source>
</reference>
<protein>
    <recommendedName>
        <fullName evidence="5">Glutathione S-transferase</fullName>
    </recommendedName>
</protein>
<dbReference type="AlphaFoldDB" id="A0A1B1YR01"/>
<evidence type="ECO:0000259" key="1">
    <source>
        <dbReference type="Pfam" id="PF17171"/>
    </source>
</evidence>
<organism evidence="3 4">
    <name type="scientific">Immundisolibacter cernigliae</name>
    <dbReference type="NCBI Taxonomy" id="1810504"/>
    <lineage>
        <taxon>Bacteria</taxon>
        <taxon>Pseudomonadati</taxon>
        <taxon>Pseudomonadota</taxon>
        <taxon>Gammaproteobacteria</taxon>
        <taxon>Immundisolibacterales</taxon>
        <taxon>Immundisolibacteraceae</taxon>
        <taxon>Immundisolibacter</taxon>
    </lineage>
</organism>
<dbReference type="Proteomes" id="UP000092952">
    <property type="component" value="Chromosome"/>
</dbReference>
<dbReference type="OrthoDB" id="9810080at2"/>
<dbReference type="RefSeq" id="WP_068802705.1">
    <property type="nucleotide sequence ID" value="NZ_CP014671.1"/>
</dbReference>
<dbReference type="PANTHER" id="PTHR12289">
    <property type="entry name" value="METAXIN RELATED"/>
    <property type="match status" value="1"/>
</dbReference>
<dbReference type="InParanoid" id="A0A1B1YR01"/>
<dbReference type="InterPro" id="IPR040079">
    <property type="entry name" value="Glutathione_S-Trfase"/>
</dbReference>
<dbReference type="Gene3D" id="3.40.30.10">
    <property type="entry name" value="Glutaredoxin"/>
    <property type="match status" value="1"/>
</dbReference>
<dbReference type="Pfam" id="PF17171">
    <property type="entry name" value="GST_C_6"/>
    <property type="match status" value="1"/>
</dbReference>
<dbReference type="InterPro" id="IPR050931">
    <property type="entry name" value="Mito_Protein_Transport_Metaxin"/>
</dbReference>
<sequence length="238" mass="27200">MIELYQFAPAWGLPNPSPFCIKLELYLKMTGLPFEVITENDTRKGPKGKIPFIRDDGQTIGDSELVIEYLKDKYGDRVDASLTAEQRARAHAINRMLHDSTYWVLLHCRWMEDNGYQAMRQALFGDLPWPLRVIIPPLARRSLRRNLTGQGLGRHSRDEIFRFGFADLDALSVLLGEKAFLLGDTPTSVDATAHAFIMSLVGPPIDNPMRERIQRTANLMAYYQRMNQRFYPSLAAAR</sequence>
<dbReference type="InterPro" id="IPR012336">
    <property type="entry name" value="Thioredoxin-like_fold"/>
</dbReference>
<dbReference type="InterPro" id="IPR036249">
    <property type="entry name" value="Thioredoxin-like_sf"/>
</dbReference>
<feature type="domain" description="Thioredoxin-like fold" evidence="2">
    <location>
        <begin position="18"/>
        <end position="114"/>
    </location>
</feature>
<keyword evidence="4" id="KW-1185">Reference proteome</keyword>
<evidence type="ECO:0008006" key="5">
    <source>
        <dbReference type="Google" id="ProtNLM"/>
    </source>
</evidence>
<dbReference type="PANTHER" id="PTHR12289:SF41">
    <property type="entry name" value="FAILED AXON CONNECTIONS-RELATED"/>
    <property type="match status" value="1"/>
</dbReference>
<dbReference type="GO" id="GO:0005737">
    <property type="term" value="C:cytoplasm"/>
    <property type="evidence" value="ECO:0007669"/>
    <property type="project" value="TreeGrafter"/>
</dbReference>
<dbReference type="SFLD" id="SFLDS00019">
    <property type="entry name" value="Glutathione_Transferase_(cytos"/>
    <property type="match status" value="1"/>
</dbReference>
<dbReference type="CDD" id="cd03080">
    <property type="entry name" value="GST_N_Metaxin_like"/>
    <property type="match status" value="1"/>
</dbReference>
<dbReference type="SUPFAM" id="SSF52833">
    <property type="entry name" value="Thioredoxin-like"/>
    <property type="match status" value="1"/>
</dbReference>
<dbReference type="SFLD" id="SFLDG01180">
    <property type="entry name" value="SUF1"/>
    <property type="match status" value="1"/>
</dbReference>
<dbReference type="EMBL" id="CP014671">
    <property type="protein sequence ID" value="ANX03200.1"/>
    <property type="molecule type" value="Genomic_DNA"/>
</dbReference>
<dbReference type="CDD" id="cd03193">
    <property type="entry name" value="GST_C_Metaxin"/>
    <property type="match status" value="1"/>
</dbReference>
<dbReference type="Pfam" id="PF17172">
    <property type="entry name" value="GST_N_4"/>
    <property type="match status" value="1"/>
</dbReference>
<evidence type="ECO:0000259" key="2">
    <source>
        <dbReference type="Pfam" id="PF17172"/>
    </source>
</evidence>
<gene>
    <name evidence="3" type="ORF">PG2T_02680</name>
</gene>
<dbReference type="InterPro" id="IPR026928">
    <property type="entry name" value="FAX/IsoI-like"/>
</dbReference>
<dbReference type="KEGG" id="gbi:PG2T_02680"/>
<evidence type="ECO:0000313" key="3">
    <source>
        <dbReference type="EMBL" id="ANX03200.1"/>
    </source>
</evidence>
<dbReference type="STRING" id="1810504.PG2T_02680"/>
<accession>A0A1B1YR01</accession>
<proteinExistence type="predicted"/>
<evidence type="ECO:0000313" key="4">
    <source>
        <dbReference type="Proteomes" id="UP000092952"/>
    </source>
</evidence>
<dbReference type="InterPro" id="IPR036282">
    <property type="entry name" value="Glutathione-S-Trfase_C_sf"/>
</dbReference>
<dbReference type="SFLD" id="SFLDG01200">
    <property type="entry name" value="SUF1.1"/>
    <property type="match status" value="1"/>
</dbReference>
<feature type="domain" description="Metaxin glutathione S-transferase" evidence="1">
    <location>
        <begin position="166"/>
        <end position="226"/>
    </location>
</feature>
<name>A0A1B1YR01_9GAMM</name>
<dbReference type="InterPro" id="IPR033468">
    <property type="entry name" value="Metaxin_GST"/>
</dbReference>
<dbReference type="SUPFAM" id="SSF47616">
    <property type="entry name" value="GST C-terminal domain-like"/>
    <property type="match status" value="1"/>
</dbReference>